<keyword evidence="1" id="KW-0539">Nucleus</keyword>
<dbReference type="GO" id="GO:0006368">
    <property type="term" value="P:transcription elongation by RNA polymerase II"/>
    <property type="evidence" value="ECO:0007669"/>
    <property type="project" value="InterPro"/>
</dbReference>
<evidence type="ECO:0000313" key="4">
    <source>
        <dbReference type="Proteomes" id="UP000887575"/>
    </source>
</evidence>
<feature type="compositionally biased region" description="Basic and acidic residues" evidence="2">
    <location>
        <begin position="77"/>
        <end position="89"/>
    </location>
</feature>
<dbReference type="PANTHER" id="PTHR15141:SF76">
    <property type="entry name" value="TRANSCRIPTION ELONGATION FACTOR B POLYPEPTIDE 3"/>
    <property type="match status" value="1"/>
</dbReference>
<proteinExistence type="predicted"/>
<comment type="subcellular location">
    <subcellularLocation>
        <location evidence="1">Nucleus</location>
    </subcellularLocation>
</comment>
<dbReference type="Gene3D" id="1.20.930.10">
    <property type="entry name" value="Conserved domain common to transcription factors TFIIS, elongin A, CRSP70"/>
    <property type="match status" value="1"/>
</dbReference>
<feature type="region of interest" description="Disordered" evidence="2">
    <location>
        <begin position="77"/>
        <end position="126"/>
    </location>
</feature>
<dbReference type="WBParaSite" id="MBELARI_LOCUS15599">
    <property type="protein sequence ID" value="MBELARI_LOCUS15599"/>
    <property type="gene ID" value="MBELARI_LOCUS15599"/>
</dbReference>
<feature type="region of interest" description="Disordered" evidence="2">
    <location>
        <begin position="387"/>
        <end position="406"/>
    </location>
</feature>
<feature type="compositionally biased region" description="Basic and acidic residues" evidence="2">
    <location>
        <begin position="101"/>
        <end position="114"/>
    </location>
</feature>
<name>A0AAF3ENU3_9BILA</name>
<sequence>MDNATKAAKINKYMKQLKNEDMRYRALEKLGQIEMSVQLLADTKVGKAVNKWACDDSVGEMASDIIEKWKVLARRAGYEESSKRTRSESPDSPPPVKRSKLRESDSQKRDESPTKKTKKESKKVAIAPSNDFDAMLAQADKIQARPKANKFHLTAADLDTNYRPLSLSKPKERPTSSHEDNHIHEDILKYRMTDRQRVFAGRKKATGMTKVETLFTLCLRTVGNNINLIEDTGDIPFYILRPVLEKCTPEQLAYIESKNPILEEDGDCLWEQHFKMKFPSETTNEEESWKYAYFRTDRQKKGDEKNKLAKLREKIGGQVVVAGSGRQAIMADATAPRHIKRRQMNNGSAFSAKPIPSALEVRKARREIFDTGNTSNLRSMSSMVNNLGGSGGGGHRTKKEPPKKKAPLMVKTLKMLNWKRK</sequence>
<dbReference type="InterPro" id="IPR017923">
    <property type="entry name" value="TFIIS_N"/>
</dbReference>
<dbReference type="WBParaSite" id="MBELARI_LOCUS1864">
    <property type="protein sequence ID" value="MBELARI_LOCUS1864"/>
    <property type="gene ID" value="MBELARI_LOCUS1864"/>
</dbReference>
<evidence type="ECO:0000256" key="2">
    <source>
        <dbReference type="SAM" id="MobiDB-lite"/>
    </source>
</evidence>
<evidence type="ECO:0000313" key="6">
    <source>
        <dbReference type="WBParaSite" id="MBELARI_LOCUS1864"/>
    </source>
</evidence>
<dbReference type="AlphaFoldDB" id="A0AAF3ENU3"/>
<dbReference type="GO" id="GO:0070449">
    <property type="term" value="C:elongin complex"/>
    <property type="evidence" value="ECO:0007669"/>
    <property type="project" value="InterPro"/>
</dbReference>
<dbReference type="Pfam" id="PF06881">
    <property type="entry name" value="Elongin_A"/>
    <property type="match status" value="1"/>
</dbReference>
<dbReference type="Gene3D" id="6.10.250.3180">
    <property type="match status" value="1"/>
</dbReference>
<feature type="domain" description="TFIIS N-terminal" evidence="3">
    <location>
        <begin position="1"/>
        <end position="76"/>
    </location>
</feature>
<keyword evidence="4" id="KW-1185">Reference proteome</keyword>
<dbReference type="Proteomes" id="UP000887575">
    <property type="component" value="Unassembled WGS sequence"/>
</dbReference>
<organism evidence="4 5">
    <name type="scientific">Mesorhabditis belari</name>
    <dbReference type="NCBI Taxonomy" id="2138241"/>
    <lineage>
        <taxon>Eukaryota</taxon>
        <taxon>Metazoa</taxon>
        <taxon>Ecdysozoa</taxon>
        <taxon>Nematoda</taxon>
        <taxon>Chromadorea</taxon>
        <taxon>Rhabditida</taxon>
        <taxon>Rhabditina</taxon>
        <taxon>Rhabditomorpha</taxon>
        <taxon>Rhabditoidea</taxon>
        <taxon>Rhabditidae</taxon>
        <taxon>Mesorhabditinae</taxon>
        <taxon>Mesorhabditis</taxon>
    </lineage>
</organism>
<dbReference type="InterPro" id="IPR051870">
    <property type="entry name" value="Elongin-A_domain"/>
</dbReference>
<feature type="compositionally biased region" description="Basic residues" evidence="2">
    <location>
        <begin position="395"/>
        <end position="406"/>
    </location>
</feature>
<reference evidence="5 6" key="1">
    <citation type="submission" date="2024-02" db="UniProtKB">
        <authorList>
            <consortium name="WormBaseParasite"/>
        </authorList>
    </citation>
    <scope>IDENTIFICATION</scope>
</reference>
<dbReference type="PANTHER" id="PTHR15141">
    <property type="entry name" value="TRANSCRIPTION ELONGATION FACTOR B POLYPEPTIDE 3"/>
    <property type="match status" value="1"/>
</dbReference>
<evidence type="ECO:0000313" key="5">
    <source>
        <dbReference type="WBParaSite" id="MBELARI_LOCUS15599"/>
    </source>
</evidence>
<accession>A0AAF3ENU3</accession>
<dbReference type="PROSITE" id="PS51319">
    <property type="entry name" value="TFIIS_N"/>
    <property type="match status" value="1"/>
</dbReference>
<dbReference type="SUPFAM" id="SSF47676">
    <property type="entry name" value="Conserved domain common to transcription factors TFIIS, elongin A, CRSP70"/>
    <property type="match status" value="1"/>
</dbReference>
<dbReference type="InterPro" id="IPR010684">
    <property type="entry name" value="RNA_pol_II_trans_fac_SIII_A"/>
</dbReference>
<dbReference type="Pfam" id="PF08711">
    <property type="entry name" value="Med26"/>
    <property type="match status" value="1"/>
</dbReference>
<dbReference type="InterPro" id="IPR035441">
    <property type="entry name" value="TFIIS/LEDGF_dom_sf"/>
</dbReference>
<evidence type="ECO:0000259" key="3">
    <source>
        <dbReference type="PROSITE" id="PS51319"/>
    </source>
</evidence>
<evidence type="ECO:0000256" key="1">
    <source>
        <dbReference type="PROSITE-ProRule" id="PRU00649"/>
    </source>
</evidence>
<protein>
    <submittedName>
        <fullName evidence="5 6">TFIIS N-terminal domain-containing protein</fullName>
    </submittedName>
</protein>